<gene>
    <name evidence="1" type="ORF">SMTD_LOCUS2902</name>
</gene>
<keyword evidence="2" id="KW-1185">Reference proteome</keyword>
<reference evidence="1 2" key="1">
    <citation type="submission" date="2018-11" db="EMBL/GenBank/DDBJ databases">
        <authorList>
            <consortium name="Pathogen Informatics"/>
        </authorList>
    </citation>
    <scope>NUCLEOTIDE SEQUENCE [LARGE SCALE GENOMIC DNA]</scope>
    <source>
        <strain>Denwood</strain>
        <strain evidence="2">Zambia</strain>
    </source>
</reference>
<evidence type="ECO:0000313" key="1">
    <source>
        <dbReference type="EMBL" id="VDO90373.1"/>
    </source>
</evidence>
<dbReference type="AlphaFoldDB" id="A0A3P8AGI2"/>
<protein>
    <submittedName>
        <fullName evidence="1">Uncharacterized protein</fullName>
    </submittedName>
</protein>
<organism evidence="1 2">
    <name type="scientific">Schistosoma mattheei</name>
    <dbReference type="NCBI Taxonomy" id="31246"/>
    <lineage>
        <taxon>Eukaryota</taxon>
        <taxon>Metazoa</taxon>
        <taxon>Spiralia</taxon>
        <taxon>Lophotrochozoa</taxon>
        <taxon>Platyhelminthes</taxon>
        <taxon>Trematoda</taxon>
        <taxon>Digenea</taxon>
        <taxon>Strigeidida</taxon>
        <taxon>Schistosomatoidea</taxon>
        <taxon>Schistosomatidae</taxon>
        <taxon>Schistosoma</taxon>
    </lineage>
</organism>
<accession>A0A3P8AGI2</accession>
<dbReference type="Proteomes" id="UP000269396">
    <property type="component" value="Unassembled WGS sequence"/>
</dbReference>
<proteinExistence type="predicted"/>
<evidence type="ECO:0000313" key="2">
    <source>
        <dbReference type="Proteomes" id="UP000269396"/>
    </source>
</evidence>
<dbReference type="EMBL" id="UZAL01004492">
    <property type="protein sequence ID" value="VDO90373.1"/>
    <property type="molecule type" value="Genomic_DNA"/>
</dbReference>
<name>A0A3P8AGI2_9TREM</name>
<sequence>MKVFKSASLIPNDLNKARASRKCSLRRSASVPVTVRFPFNKPLATSPPACRNNAPGFAEVFE</sequence>